<comment type="cofactor">
    <cofactor evidence="1">
        <name>Co(2+)</name>
        <dbReference type="ChEBI" id="CHEBI:48828"/>
    </cofactor>
</comment>
<keyword evidence="13" id="KW-0170">Cobalt</keyword>
<feature type="domain" description="Peptidase M20 dimerisation" evidence="15">
    <location>
        <begin position="173"/>
        <end position="276"/>
    </location>
</feature>
<keyword evidence="10" id="KW-0862">Zinc</keyword>
<keyword evidence="12" id="KW-0457">Lysine biosynthesis</keyword>
<evidence type="ECO:0000313" key="17">
    <source>
        <dbReference type="Proteomes" id="UP000199008"/>
    </source>
</evidence>
<dbReference type="SUPFAM" id="SSF53187">
    <property type="entry name" value="Zn-dependent exopeptidases"/>
    <property type="match status" value="1"/>
</dbReference>
<dbReference type="GO" id="GO:0046872">
    <property type="term" value="F:metal ion binding"/>
    <property type="evidence" value="ECO:0007669"/>
    <property type="project" value="UniProtKB-KW"/>
</dbReference>
<comment type="cofactor">
    <cofactor evidence="2">
        <name>Zn(2+)</name>
        <dbReference type="ChEBI" id="CHEBI:29105"/>
    </cofactor>
</comment>
<dbReference type="STRING" id="576118.SAMN05216216_11324"/>
<evidence type="ECO:0000256" key="8">
    <source>
        <dbReference type="ARBA" id="ARBA00022723"/>
    </source>
</evidence>
<evidence type="ECO:0000256" key="3">
    <source>
        <dbReference type="ARBA" id="ARBA00005130"/>
    </source>
</evidence>
<dbReference type="UniPathway" id="UPA00034">
    <property type="reaction ID" value="UER00021"/>
</dbReference>
<proteinExistence type="inferred from homology"/>
<comment type="catalytic activity">
    <reaction evidence="14">
        <text>N-succinyl-(2S,6S)-2,6-diaminopimelate + H2O = (2S,6S)-2,6-diaminopimelate + succinate</text>
        <dbReference type="Rhea" id="RHEA:22608"/>
        <dbReference type="ChEBI" id="CHEBI:15377"/>
        <dbReference type="ChEBI" id="CHEBI:30031"/>
        <dbReference type="ChEBI" id="CHEBI:57609"/>
        <dbReference type="ChEBI" id="CHEBI:58087"/>
        <dbReference type="EC" id="3.5.1.18"/>
    </reaction>
</comment>
<evidence type="ECO:0000256" key="5">
    <source>
        <dbReference type="ARBA" id="ARBA00011921"/>
    </source>
</evidence>
<dbReference type="PANTHER" id="PTHR43808:SF8">
    <property type="entry name" value="PEPTIDASE M20 DIMERISATION DOMAIN-CONTAINING PROTEIN"/>
    <property type="match status" value="1"/>
</dbReference>
<evidence type="ECO:0000256" key="1">
    <source>
        <dbReference type="ARBA" id="ARBA00001941"/>
    </source>
</evidence>
<comment type="pathway">
    <text evidence="3">Amino-acid biosynthesis; L-lysine biosynthesis via DAP pathway; LL-2,6-diaminopimelate from (S)-tetrahydrodipicolinate (succinylase route): step 3/3.</text>
</comment>
<accession>A0A1G9FNT9</accession>
<dbReference type="InterPro" id="IPR010182">
    <property type="entry name" value="ArgE/DapE"/>
</dbReference>
<dbReference type="InterPro" id="IPR002933">
    <property type="entry name" value="Peptidase_M20"/>
</dbReference>
<reference evidence="17" key="1">
    <citation type="submission" date="2016-10" db="EMBL/GenBank/DDBJ databases">
        <authorList>
            <person name="Varghese N."/>
            <person name="Submissions S."/>
        </authorList>
    </citation>
    <scope>NUCLEOTIDE SEQUENCE [LARGE SCALE GENOMIC DNA]</scope>
    <source>
        <strain evidence="17">CGMCC 1.8895</strain>
    </source>
</reference>
<keyword evidence="7" id="KW-0028">Amino-acid biosynthesis</keyword>
<dbReference type="GO" id="GO:0009089">
    <property type="term" value="P:lysine biosynthetic process via diaminopimelate"/>
    <property type="evidence" value="ECO:0007669"/>
    <property type="project" value="UniProtKB-UniPathway"/>
</dbReference>
<dbReference type="InterPro" id="IPR036264">
    <property type="entry name" value="Bact_exopeptidase_dim_dom"/>
</dbReference>
<dbReference type="RefSeq" id="WP_092986457.1">
    <property type="nucleotide sequence ID" value="NZ_FNFY01000013.1"/>
</dbReference>
<evidence type="ECO:0000256" key="13">
    <source>
        <dbReference type="ARBA" id="ARBA00023285"/>
    </source>
</evidence>
<dbReference type="Gene3D" id="3.30.70.360">
    <property type="match status" value="1"/>
</dbReference>
<dbReference type="InterPro" id="IPR001261">
    <property type="entry name" value="ArgE/DapE_CS"/>
</dbReference>
<keyword evidence="11" id="KW-0220">Diaminopimelate biosynthesis</keyword>
<dbReference type="CDD" id="cd08659">
    <property type="entry name" value="M20_ArgE_DapE-like"/>
    <property type="match status" value="1"/>
</dbReference>
<dbReference type="EC" id="3.5.1.18" evidence="5"/>
<dbReference type="Proteomes" id="UP000199008">
    <property type="component" value="Unassembled WGS sequence"/>
</dbReference>
<sequence length="376" mass="41396">MQTDIEFLQSLIKIDSTNPPGNEHKVVEQFIQRSEAADLPYEVTDLSENRSNFSVRLKGSDENKGRLLLSGHTDTVKIGQQKWTHDPFDAEMDDGRMYGRGTTDMKSGLAALYLAVESLYEEGFEPARDVEFLATAGEEVDSIGAAHYVKTEGMDDVDAIVIAEPTSGKVVAGHKGALWIEVSLTGKTAHGAMPEEGINAVEAMGRVISLVEKLKEEWLEEKAPLGKSSVSANMINGGIQTNVIPDQCTLNVDIRTVTPNVHDDLYEKFNERLSSLFSGENEPKVETRVLLDRATVVTDEEERIIQDALEVSGHGTIGGVSYYTDGSVLNPDSQIPTLIYGPGIETLAHQPNEYVEVEAFEKSIRFYKELIKRYAG</sequence>
<evidence type="ECO:0000256" key="9">
    <source>
        <dbReference type="ARBA" id="ARBA00022801"/>
    </source>
</evidence>
<dbReference type="Pfam" id="PF01546">
    <property type="entry name" value="Peptidase_M20"/>
    <property type="match status" value="1"/>
</dbReference>
<dbReference type="AlphaFoldDB" id="A0A1G9FNT9"/>
<gene>
    <name evidence="16" type="ORF">SAMN05216216_11324</name>
</gene>
<dbReference type="GO" id="GO:0009014">
    <property type="term" value="F:succinyl-diaminopimelate desuccinylase activity"/>
    <property type="evidence" value="ECO:0007669"/>
    <property type="project" value="UniProtKB-EC"/>
</dbReference>
<organism evidence="16 17">
    <name type="scientific">Lacicoccus qingdaonensis</name>
    <dbReference type="NCBI Taxonomy" id="576118"/>
    <lineage>
        <taxon>Bacteria</taxon>
        <taxon>Bacillati</taxon>
        <taxon>Bacillota</taxon>
        <taxon>Bacilli</taxon>
        <taxon>Bacillales</taxon>
        <taxon>Salinicoccaceae</taxon>
        <taxon>Lacicoccus</taxon>
    </lineage>
</organism>
<evidence type="ECO:0000256" key="12">
    <source>
        <dbReference type="ARBA" id="ARBA00023154"/>
    </source>
</evidence>
<dbReference type="OrthoDB" id="9792335at2"/>
<dbReference type="PROSITE" id="PS00758">
    <property type="entry name" value="ARGE_DAPE_CPG2_1"/>
    <property type="match status" value="1"/>
</dbReference>
<dbReference type="SUPFAM" id="SSF55031">
    <property type="entry name" value="Bacterial exopeptidase dimerisation domain"/>
    <property type="match status" value="1"/>
</dbReference>
<evidence type="ECO:0000256" key="2">
    <source>
        <dbReference type="ARBA" id="ARBA00001947"/>
    </source>
</evidence>
<evidence type="ECO:0000313" key="16">
    <source>
        <dbReference type="EMBL" id="SDK89823.1"/>
    </source>
</evidence>
<dbReference type="PANTHER" id="PTHR43808">
    <property type="entry name" value="ACETYLORNITHINE DEACETYLASE"/>
    <property type="match status" value="1"/>
</dbReference>
<dbReference type="Gene3D" id="3.40.630.10">
    <property type="entry name" value="Zn peptidases"/>
    <property type="match status" value="2"/>
</dbReference>
<evidence type="ECO:0000259" key="15">
    <source>
        <dbReference type="Pfam" id="PF07687"/>
    </source>
</evidence>
<keyword evidence="8" id="KW-0479">Metal-binding</keyword>
<dbReference type="Pfam" id="PF07687">
    <property type="entry name" value="M20_dimer"/>
    <property type="match status" value="1"/>
</dbReference>
<keyword evidence="9" id="KW-0378">Hydrolase</keyword>
<dbReference type="EMBL" id="FNFY01000013">
    <property type="protein sequence ID" value="SDK89823.1"/>
    <property type="molecule type" value="Genomic_DNA"/>
</dbReference>
<evidence type="ECO:0000256" key="10">
    <source>
        <dbReference type="ARBA" id="ARBA00022833"/>
    </source>
</evidence>
<comment type="similarity">
    <text evidence="4">Belongs to the peptidase M20A family.</text>
</comment>
<dbReference type="InterPro" id="IPR011650">
    <property type="entry name" value="Peptidase_M20_dimer"/>
</dbReference>
<evidence type="ECO:0000256" key="7">
    <source>
        <dbReference type="ARBA" id="ARBA00022605"/>
    </source>
</evidence>
<name>A0A1G9FNT9_9BACL</name>
<evidence type="ECO:0000256" key="11">
    <source>
        <dbReference type="ARBA" id="ARBA00022915"/>
    </source>
</evidence>
<protein>
    <recommendedName>
        <fullName evidence="6">Probable succinyl-diaminopimelate desuccinylase</fullName>
        <ecNumber evidence="5">3.5.1.18</ecNumber>
    </recommendedName>
</protein>
<dbReference type="NCBIfam" id="TIGR01910">
    <property type="entry name" value="DapE-ArgE"/>
    <property type="match status" value="1"/>
</dbReference>
<keyword evidence="17" id="KW-1185">Reference proteome</keyword>
<evidence type="ECO:0000256" key="14">
    <source>
        <dbReference type="ARBA" id="ARBA00051301"/>
    </source>
</evidence>
<dbReference type="InterPro" id="IPR050072">
    <property type="entry name" value="Peptidase_M20A"/>
</dbReference>
<evidence type="ECO:0000256" key="6">
    <source>
        <dbReference type="ARBA" id="ARBA00016853"/>
    </source>
</evidence>
<dbReference type="GO" id="GO:0019877">
    <property type="term" value="P:diaminopimelate biosynthetic process"/>
    <property type="evidence" value="ECO:0007669"/>
    <property type="project" value="UniProtKB-KW"/>
</dbReference>
<evidence type="ECO:0000256" key="4">
    <source>
        <dbReference type="ARBA" id="ARBA00006247"/>
    </source>
</evidence>